<keyword evidence="1" id="KW-1133">Transmembrane helix</keyword>
<comment type="caution">
    <text evidence="2">The sequence shown here is derived from an EMBL/GenBank/DDBJ whole genome shotgun (WGS) entry which is preliminary data.</text>
</comment>
<evidence type="ECO:0000256" key="1">
    <source>
        <dbReference type="SAM" id="Phobius"/>
    </source>
</evidence>
<organism evidence="2 3">
    <name type="scientific">Longicatena caecimuris</name>
    <dbReference type="NCBI Taxonomy" id="1796635"/>
    <lineage>
        <taxon>Bacteria</taxon>
        <taxon>Bacillati</taxon>
        <taxon>Bacillota</taxon>
        <taxon>Erysipelotrichia</taxon>
        <taxon>Erysipelotrichales</taxon>
        <taxon>Erysipelotrichaceae</taxon>
        <taxon>Longicatena</taxon>
    </lineage>
</organism>
<feature type="transmembrane region" description="Helical" evidence="1">
    <location>
        <begin position="392"/>
        <end position="412"/>
    </location>
</feature>
<dbReference type="EMBL" id="SMBP01000003">
    <property type="protein sequence ID" value="TCU62676.1"/>
    <property type="molecule type" value="Genomic_DNA"/>
</dbReference>
<accession>A0A4R3TMH8</accession>
<dbReference type="Proteomes" id="UP000295773">
    <property type="component" value="Unassembled WGS sequence"/>
</dbReference>
<proteinExistence type="predicted"/>
<feature type="transmembrane region" description="Helical" evidence="1">
    <location>
        <begin position="770"/>
        <end position="792"/>
    </location>
</feature>
<keyword evidence="3" id="KW-1185">Reference proteome</keyword>
<feature type="transmembrane region" description="Helical" evidence="1">
    <location>
        <begin position="295"/>
        <end position="319"/>
    </location>
</feature>
<feature type="transmembrane region" description="Helical" evidence="1">
    <location>
        <begin position="812"/>
        <end position="834"/>
    </location>
</feature>
<evidence type="ECO:0008006" key="4">
    <source>
        <dbReference type="Google" id="ProtNLM"/>
    </source>
</evidence>
<keyword evidence="1" id="KW-0472">Membrane</keyword>
<feature type="transmembrane region" description="Helical" evidence="1">
    <location>
        <begin position="37"/>
        <end position="57"/>
    </location>
</feature>
<feature type="transmembrane region" description="Helical" evidence="1">
    <location>
        <begin position="347"/>
        <end position="372"/>
    </location>
</feature>
<evidence type="ECO:0000313" key="3">
    <source>
        <dbReference type="Proteomes" id="UP000295773"/>
    </source>
</evidence>
<keyword evidence="1" id="KW-0812">Transmembrane</keyword>
<sequence>MKKREHTKTPFLLRLGCFSKIACIYKALHYQQRFQQFLLMILLLFAMLSVSISVSVFTRSDSIVARIDQMHATHTAIISDSPKGMYKFLDVIQKEEHCFDYYEKTSVFPYAPYPGSSIQGSFPLYIEGYVKSDANYPLLDGKPLEKLIGNEIAITQSYAKQLEDKGIQVLGHKEVIKDPPNGKTYSFVIASIMEYPNYNQGYIGQNDINKVDMFTIAKPAVAIGNYETIKKLEKASIYGNAMAKIRFHDYHEQDEYDLRSRMYLDYTYITGEMASYPDFRLLAEEMNANKIMNGIFQFVSLCVTICMLISSCFVLYAFMKRKLIKDQEKLSLMFMNGVRRLNIRNAYLLEIVQIFLQAFIIHLILLFMMQWFLHVLNRYDLLLLFTLSMKGWLLIIGSTLLFLAALLFQVTLQVRSCFKGNLVTAIRSRSLHLKHHKSIHYRYQSLQMALRDIVTTPFSSLRSVVSLAFVFVTLLVLSGTSTILFHLYTPETFGLSFDYMLKGPISFSSFTKLQKTYLDEDFVFVAAESADTSVYRCFMVDDRSNRDENLYHYYPGLLMIMDGPLDKFLPLRKGTYPQEANEQHLGERAFELQYGMTTRRLEHDFGLYTMQDKKVAQDDTLRTKTYVEYSLNHYLSASQLHGFTESIINNGYITFFRAKRRPLNTYWYPEIPTTLLRLKDEKQAATFETTCKQQGITYVRYKDILDVLQENNNALQARLFAIMAGVASLTILVGCMTMYANVQSDIEEKRREEGYLLKLGWQRNMQKKRLLLHEIILLVMAFLLGLLLYAVFKLPYFAILRDYLGLYTLPSAYSIMPWLMALLCAGGVLLLLVIGRHRGREI</sequence>
<feature type="transmembrane region" description="Helical" evidence="1">
    <location>
        <begin position="464"/>
        <end position="488"/>
    </location>
</feature>
<evidence type="ECO:0000313" key="2">
    <source>
        <dbReference type="EMBL" id="TCU62676.1"/>
    </source>
</evidence>
<gene>
    <name evidence="2" type="ORF">EDD61_10389</name>
</gene>
<dbReference type="AlphaFoldDB" id="A0A4R3TMH8"/>
<protein>
    <recommendedName>
        <fullName evidence="4">FtsX-like permease family protein</fullName>
    </recommendedName>
</protein>
<feature type="transmembrane region" description="Helical" evidence="1">
    <location>
        <begin position="719"/>
        <end position="742"/>
    </location>
</feature>
<dbReference type="RefSeq" id="WP_132223863.1">
    <property type="nucleotide sequence ID" value="NZ_JANKBG010000003.1"/>
</dbReference>
<name>A0A4R3TMH8_9FIRM</name>
<reference evidence="2 3" key="1">
    <citation type="submission" date="2019-03" db="EMBL/GenBank/DDBJ databases">
        <title>Genomic Encyclopedia of Type Strains, Phase IV (KMG-IV): sequencing the most valuable type-strain genomes for metagenomic binning, comparative biology and taxonomic classification.</title>
        <authorList>
            <person name="Goeker M."/>
        </authorList>
    </citation>
    <scope>NUCLEOTIDE SEQUENCE [LARGE SCALE GENOMIC DNA]</scope>
    <source>
        <strain evidence="2 3">DSM 29481</strain>
    </source>
</reference>